<dbReference type="Pfam" id="PF01494">
    <property type="entry name" value="FAD_binding_3"/>
    <property type="match status" value="2"/>
</dbReference>
<feature type="binding site" evidence="5">
    <location>
        <position position="51"/>
    </location>
    <ligand>
        <name>FAD</name>
        <dbReference type="ChEBI" id="CHEBI:57692"/>
    </ligand>
</feature>
<evidence type="ECO:0000256" key="3">
    <source>
        <dbReference type="ARBA" id="ARBA00023002"/>
    </source>
</evidence>
<comment type="subunit">
    <text evidence="5">Monomer.</text>
</comment>
<comment type="similarity">
    <text evidence="5">Belongs to the aromatic-ring hydroxylase family. TetX subfamily.</text>
</comment>
<keyword evidence="5" id="KW-0963">Cytoplasm</keyword>
<evidence type="ECO:0000256" key="5">
    <source>
        <dbReference type="HAMAP-Rule" id="MF_00845"/>
    </source>
</evidence>
<proteinExistence type="inferred from homology"/>
<evidence type="ECO:0000256" key="1">
    <source>
        <dbReference type="ARBA" id="ARBA00022630"/>
    </source>
</evidence>
<name>A0ABU2SJI2_9ACTN</name>
<organism evidence="7 8">
    <name type="scientific">Streptomyces hesseae</name>
    <dbReference type="NCBI Taxonomy" id="3075519"/>
    <lineage>
        <taxon>Bacteria</taxon>
        <taxon>Bacillati</taxon>
        <taxon>Actinomycetota</taxon>
        <taxon>Actinomycetes</taxon>
        <taxon>Kitasatosporales</taxon>
        <taxon>Streptomycetaceae</taxon>
        <taxon>Streptomyces</taxon>
    </lineage>
</organism>
<dbReference type="GO" id="GO:0004497">
    <property type="term" value="F:monooxygenase activity"/>
    <property type="evidence" value="ECO:0007669"/>
    <property type="project" value="UniProtKB-KW"/>
</dbReference>
<evidence type="ECO:0000256" key="4">
    <source>
        <dbReference type="ARBA" id="ARBA00023033"/>
    </source>
</evidence>
<comment type="subcellular location">
    <subcellularLocation>
        <location evidence="5">Cytoplasm</location>
    </subcellularLocation>
</comment>
<dbReference type="Proteomes" id="UP001180531">
    <property type="component" value="Unassembled WGS sequence"/>
</dbReference>
<gene>
    <name evidence="7" type="ORF">RM609_03840</name>
</gene>
<comment type="caution">
    <text evidence="7">The sequence shown here is derived from an EMBL/GenBank/DDBJ whole genome shotgun (WGS) entry which is preliminary data.</text>
</comment>
<accession>A0ABU2SJI2</accession>
<feature type="domain" description="FAD-binding" evidence="6">
    <location>
        <begin position="298"/>
        <end position="333"/>
    </location>
</feature>
<dbReference type="EMBL" id="JAVRFI010000002">
    <property type="protein sequence ID" value="MDT0448235.1"/>
    <property type="molecule type" value="Genomic_DNA"/>
</dbReference>
<dbReference type="PRINTS" id="PR00420">
    <property type="entry name" value="RNGMNOXGNASE"/>
</dbReference>
<keyword evidence="2 5" id="KW-0274">FAD</keyword>
<dbReference type="InterPro" id="IPR043683">
    <property type="entry name" value="TetX_monooxygenase"/>
</dbReference>
<feature type="binding site" evidence="5">
    <location>
        <position position="303"/>
    </location>
    <ligand>
        <name>FAD</name>
        <dbReference type="ChEBI" id="CHEBI:57692"/>
    </ligand>
</feature>
<dbReference type="InterPro" id="IPR002938">
    <property type="entry name" value="FAD-bd"/>
</dbReference>
<feature type="binding site" evidence="5">
    <location>
        <position position="108"/>
    </location>
    <ligand>
        <name>FAD</name>
        <dbReference type="ChEBI" id="CHEBI:57692"/>
    </ligand>
</feature>
<dbReference type="RefSeq" id="WP_311607921.1">
    <property type="nucleotide sequence ID" value="NZ_JAVRFI010000002.1"/>
</dbReference>
<comment type="cofactor">
    <cofactor evidence="5">
        <name>FAD</name>
        <dbReference type="ChEBI" id="CHEBI:57692"/>
    </cofactor>
</comment>
<protein>
    <recommendedName>
        <fullName evidence="5">Flavin-dependent monooxygenase</fullName>
    </recommendedName>
    <alternativeName>
        <fullName evidence="5">TetX monooxygenase</fullName>
        <shortName evidence="5">TetX</shortName>
        <ecNumber evidence="5">1.14.13.-</ecNumber>
    </alternativeName>
</protein>
<comment type="domain">
    <text evidence="5">Consists of an N-terminal FAD-binding domain with a Rossman fold and a C-terminal substrate-binding domain.</text>
</comment>
<sequence>MKPKATPRIAVVGAGPAGLMCARVLQRHGIDVTVYDADASADARDAGGTLDLHADSGQIALEDAGLMDAFTALARPEGQAKLRLDQHGAVLDSFVPGPDDDAAPEIDRGQLRAMLAAHVAPGTVRWGHKLLAAEPLGGGVHRLAFEGGGHTEADLVVGADGAWSRVRPLVSDAVPYYSGVCLLEVRFDDVDRRHPGIARLVGDGHVFANNGDGQAIIAQRNSSGHIRAYIGMRTAHDWHTAAGVALDDGAAVRDFLLAEFGGWDARLLPFLTDADHGYVNRPLYALPAPLAWEHTPGVTLVGDAAHLMSPFGGNGANLALLDAAELARAVAEEPTLDAAVARYEEVMFARSGPLAVGAGQGLERFFTTGSHAPDHAAEHQRYKEAAAAYRRDRGAPVTEAA</sequence>
<dbReference type="SUPFAM" id="SSF51905">
    <property type="entry name" value="FAD/NAD(P)-binding domain"/>
    <property type="match status" value="1"/>
</dbReference>
<keyword evidence="4 5" id="KW-0503">Monooxygenase</keyword>
<dbReference type="PANTHER" id="PTHR46972:SF1">
    <property type="entry name" value="FAD DEPENDENT OXIDOREDUCTASE DOMAIN-CONTAINING PROTEIN"/>
    <property type="match status" value="1"/>
</dbReference>
<dbReference type="HAMAP" id="MF_00845">
    <property type="entry name" value="TetX_monooxygenase"/>
    <property type="match status" value="1"/>
</dbReference>
<keyword evidence="1 5" id="KW-0285">Flavoprotein</keyword>
<dbReference type="InterPro" id="IPR036188">
    <property type="entry name" value="FAD/NAD-bd_sf"/>
</dbReference>
<comment type="catalytic activity">
    <reaction evidence="5">
        <text>a tetracycline + NADPH + O2 + H(+) = an 11a-hydroxytetracycline + NADP(+) + H2O</text>
        <dbReference type="Rhea" id="RHEA:61444"/>
        <dbReference type="ChEBI" id="CHEBI:15377"/>
        <dbReference type="ChEBI" id="CHEBI:15378"/>
        <dbReference type="ChEBI" id="CHEBI:15379"/>
        <dbReference type="ChEBI" id="CHEBI:57783"/>
        <dbReference type="ChEBI" id="CHEBI:58349"/>
        <dbReference type="ChEBI" id="CHEBI:144644"/>
        <dbReference type="ChEBI" id="CHEBI:144645"/>
    </reaction>
</comment>
<keyword evidence="5" id="KW-0521">NADP</keyword>
<dbReference type="EC" id="1.14.13.-" evidence="5"/>
<dbReference type="Gene3D" id="3.50.50.60">
    <property type="entry name" value="FAD/NAD(P)-binding domain"/>
    <property type="match status" value="1"/>
</dbReference>
<comment type="function">
    <text evidence="5">An FAD-requiring monooxygenase active on some tetracycline antibiotic derivatives, which leads to their inactivation. Hydroxylates carbon 11a of tetracycline and some analogs.</text>
</comment>
<evidence type="ECO:0000313" key="8">
    <source>
        <dbReference type="Proteomes" id="UP001180531"/>
    </source>
</evidence>
<dbReference type="PANTHER" id="PTHR46972">
    <property type="entry name" value="MONOOXYGENASE ASQM-RELATED"/>
    <property type="match status" value="1"/>
</dbReference>
<feature type="domain" description="FAD-binding" evidence="6">
    <location>
        <begin position="9"/>
        <end position="194"/>
    </location>
</feature>
<keyword evidence="5" id="KW-0547">Nucleotide-binding</keyword>
<reference evidence="7" key="1">
    <citation type="submission" date="2024-05" db="EMBL/GenBank/DDBJ databases">
        <title>30 novel species of actinomycetes from the DSMZ collection.</title>
        <authorList>
            <person name="Nouioui I."/>
        </authorList>
    </citation>
    <scope>NUCLEOTIDE SEQUENCE</scope>
    <source>
        <strain evidence="7">DSM 40473</strain>
    </source>
</reference>
<keyword evidence="3 5" id="KW-0560">Oxidoreductase</keyword>
<evidence type="ECO:0000313" key="7">
    <source>
        <dbReference type="EMBL" id="MDT0448235.1"/>
    </source>
</evidence>
<keyword evidence="8" id="KW-1185">Reference proteome</keyword>
<evidence type="ECO:0000259" key="6">
    <source>
        <dbReference type="Pfam" id="PF01494"/>
    </source>
</evidence>
<feature type="binding site" evidence="5">
    <location>
        <position position="44"/>
    </location>
    <ligand>
        <name>NADPH</name>
        <dbReference type="ChEBI" id="CHEBI:57783"/>
    </ligand>
</feature>
<evidence type="ECO:0000256" key="2">
    <source>
        <dbReference type="ARBA" id="ARBA00022827"/>
    </source>
</evidence>